<dbReference type="InterPro" id="IPR050469">
    <property type="entry name" value="Diguanylate_Cyclase"/>
</dbReference>
<dbReference type="SMART" id="SM00267">
    <property type="entry name" value="GGDEF"/>
    <property type="match status" value="1"/>
</dbReference>
<dbReference type="PANTHER" id="PTHR45138">
    <property type="entry name" value="REGULATORY COMPONENTS OF SENSORY TRANSDUCTION SYSTEM"/>
    <property type="match status" value="1"/>
</dbReference>
<reference evidence="2 3" key="1">
    <citation type="submission" date="2021-04" db="EMBL/GenBank/DDBJ databases">
        <title>Whole-genome sequencing of Saccharopolyspora endophytica KCTC 19397.</title>
        <authorList>
            <person name="Ay H."/>
            <person name="Saygin H."/>
            <person name="Sahin N."/>
        </authorList>
    </citation>
    <scope>NUCLEOTIDE SEQUENCE [LARGE SCALE GENOMIC DNA]</scope>
    <source>
        <strain evidence="2 3">KCTC 19397</strain>
    </source>
</reference>
<organism evidence="2 3">
    <name type="scientific">Saccharopolyspora endophytica</name>
    <dbReference type="NCBI Taxonomy" id="543886"/>
    <lineage>
        <taxon>Bacteria</taxon>
        <taxon>Bacillati</taxon>
        <taxon>Actinomycetota</taxon>
        <taxon>Actinomycetes</taxon>
        <taxon>Pseudonocardiales</taxon>
        <taxon>Pseudonocardiaceae</taxon>
        <taxon>Saccharopolyspora</taxon>
    </lineage>
</organism>
<dbReference type="CDD" id="cd01949">
    <property type="entry name" value="GGDEF"/>
    <property type="match status" value="1"/>
</dbReference>
<protein>
    <submittedName>
        <fullName evidence="2">GGDEF domain-containing protein</fullName>
    </submittedName>
</protein>
<gene>
    <name evidence="2" type="ORF">KBO27_26645</name>
</gene>
<dbReference type="InterPro" id="IPR029787">
    <property type="entry name" value="Nucleotide_cyclase"/>
</dbReference>
<dbReference type="Gene3D" id="3.30.70.270">
    <property type="match status" value="1"/>
</dbReference>
<dbReference type="Pfam" id="PF00990">
    <property type="entry name" value="GGDEF"/>
    <property type="match status" value="1"/>
</dbReference>
<dbReference type="PROSITE" id="PS50887">
    <property type="entry name" value="GGDEF"/>
    <property type="match status" value="1"/>
</dbReference>
<accession>A0ABS5DMM0</accession>
<evidence type="ECO:0000313" key="2">
    <source>
        <dbReference type="EMBL" id="MBQ0927533.1"/>
    </source>
</evidence>
<dbReference type="RefSeq" id="WP_210972585.1">
    <property type="nucleotide sequence ID" value="NZ_JAGPXE010000013.1"/>
</dbReference>
<dbReference type="Proteomes" id="UP000674084">
    <property type="component" value="Unassembled WGS sequence"/>
</dbReference>
<evidence type="ECO:0000259" key="1">
    <source>
        <dbReference type="PROSITE" id="PS50887"/>
    </source>
</evidence>
<evidence type="ECO:0000313" key="3">
    <source>
        <dbReference type="Proteomes" id="UP000674084"/>
    </source>
</evidence>
<dbReference type="EMBL" id="JAGPXE010000013">
    <property type="protein sequence ID" value="MBQ0927533.1"/>
    <property type="molecule type" value="Genomic_DNA"/>
</dbReference>
<comment type="caution">
    <text evidence="2">The sequence shown here is derived from an EMBL/GenBank/DDBJ whole genome shotgun (WGS) entry which is preliminary data.</text>
</comment>
<name>A0ABS5DMM0_9PSEU</name>
<dbReference type="NCBIfam" id="TIGR00254">
    <property type="entry name" value="GGDEF"/>
    <property type="match status" value="1"/>
</dbReference>
<dbReference type="InterPro" id="IPR000160">
    <property type="entry name" value="GGDEF_dom"/>
</dbReference>
<sequence length="233" mass="24383">MIFLEWRPAAPSSSRSTTALGAAAATAAAGWMLTATRLHARTRQLHRAHRDPVTGLLTRAAFEPAAQAALRHRDCTVGLVDLDGFKAVNDTHGHQVGDEVLRTVATRLKTQLGHLAVVGRIGGDELAFVTPGLRPGDLDALVSALTTPIPTTNAGLLQVGVSLGISTLGRQAGLSDALVAADLAMYEAKSTRQGGGWRVCSPRSHAAALPALCPAPRQEARAFGPATQEVNQR</sequence>
<proteinExistence type="predicted"/>
<dbReference type="PANTHER" id="PTHR45138:SF9">
    <property type="entry name" value="DIGUANYLATE CYCLASE DGCM-RELATED"/>
    <property type="match status" value="1"/>
</dbReference>
<dbReference type="InterPro" id="IPR043128">
    <property type="entry name" value="Rev_trsase/Diguanyl_cyclase"/>
</dbReference>
<keyword evidence="3" id="KW-1185">Reference proteome</keyword>
<feature type="domain" description="GGDEF" evidence="1">
    <location>
        <begin position="73"/>
        <end position="202"/>
    </location>
</feature>
<dbReference type="SUPFAM" id="SSF55073">
    <property type="entry name" value="Nucleotide cyclase"/>
    <property type="match status" value="1"/>
</dbReference>